<evidence type="ECO:0000256" key="4">
    <source>
        <dbReference type="ARBA" id="ARBA00022723"/>
    </source>
</evidence>
<evidence type="ECO:0000256" key="5">
    <source>
        <dbReference type="ARBA" id="ARBA00022827"/>
    </source>
</evidence>
<evidence type="ECO:0000313" key="12">
    <source>
        <dbReference type="Proteomes" id="UP000325780"/>
    </source>
</evidence>
<keyword evidence="3" id="KW-0285">Flavoprotein</keyword>
<dbReference type="Proteomes" id="UP000325780">
    <property type="component" value="Unassembled WGS sequence"/>
</dbReference>
<dbReference type="GO" id="GO:0005506">
    <property type="term" value="F:iron ion binding"/>
    <property type="evidence" value="ECO:0007669"/>
    <property type="project" value="InterPro"/>
</dbReference>
<evidence type="ECO:0000256" key="3">
    <source>
        <dbReference type="ARBA" id="ARBA00022630"/>
    </source>
</evidence>
<evidence type="ECO:0000256" key="1">
    <source>
        <dbReference type="ARBA" id="ARBA00001971"/>
    </source>
</evidence>
<comment type="cofactor">
    <cofactor evidence="1 9">
        <name>heme</name>
        <dbReference type="ChEBI" id="CHEBI:30413"/>
    </cofactor>
</comment>
<evidence type="ECO:0000313" key="11">
    <source>
        <dbReference type="EMBL" id="KAE8152965.1"/>
    </source>
</evidence>
<dbReference type="InterPro" id="IPR002938">
    <property type="entry name" value="FAD-bd"/>
</dbReference>
<dbReference type="Gene3D" id="1.10.630.10">
    <property type="entry name" value="Cytochrome P450"/>
    <property type="match status" value="1"/>
</dbReference>
<keyword evidence="7 9" id="KW-0408">Iron</keyword>
<accession>A0A5N6U2W6</accession>
<proteinExistence type="inferred from homology"/>
<dbReference type="GO" id="GO:0020037">
    <property type="term" value="F:heme binding"/>
    <property type="evidence" value="ECO:0007669"/>
    <property type="project" value="InterPro"/>
</dbReference>
<reference evidence="11 12" key="1">
    <citation type="submission" date="2019-04" db="EMBL/GenBank/DDBJ databases">
        <title>Friends and foes A comparative genomics study of 23 Aspergillus species from section Flavi.</title>
        <authorList>
            <consortium name="DOE Joint Genome Institute"/>
            <person name="Kjaerbolling I."/>
            <person name="Vesth T."/>
            <person name="Frisvad J.C."/>
            <person name="Nybo J.L."/>
            <person name="Theobald S."/>
            <person name="Kildgaard S."/>
            <person name="Isbrandt T."/>
            <person name="Kuo A."/>
            <person name="Sato A."/>
            <person name="Lyhne E.K."/>
            <person name="Kogle M.E."/>
            <person name="Wiebenga A."/>
            <person name="Kun R.S."/>
            <person name="Lubbers R.J."/>
            <person name="Makela M.R."/>
            <person name="Barry K."/>
            <person name="Chovatia M."/>
            <person name="Clum A."/>
            <person name="Daum C."/>
            <person name="Haridas S."/>
            <person name="He G."/>
            <person name="LaButti K."/>
            <person name="Lipzen A."/>
            <person name="Mondo S."/>
            <person name="Riley R."/>
            <person name="Salamov A."/>
            <person name="Simmons B.A."/>
            <person name="Magnuson J.K."/>
            <person name="Henrissat B."/>
            <person name="Mortensen U.H."/>
            <person name="Larsen T.O."/>
            <person name="Devries R.P."/>
            <person name="Grigoriev I.V."/>
            <person name="Machida M."/>
            <person name="Baker S.E."/>
            <person name="Andersen M.R."/>
        </authorList>
    </citation>
    <scope>NUCLEOTIDE SEQUENCE [LARGE SCALE GENOMIC DNA]</scope>
    <source>
        <strain evidence="11 12">IBT 18842</strain>
    </source>
</reference>
<dbReference type="PRINTS" id="PR00465">
    <property type="entry name" value="EP450IV"/>
</dbReference>
<dbReference type="EMBL" id="ML742045">
    <property type="protein sequence ID" value="KAE8152965.1"/>
    <property type="molecule type" value="Genomic_DNA"/>
</dbReference>
<dbReference type="SUPFAM" id="SSF51905">
    <property type="entry name" value="FAD/NAD(P)-binding domain"/>
    <property type="match status" value="1"/>
</dbReference>
<dbReference type="PANTHER" id="PTHR46206">
    <property type="entry name" value="CYTOCHROME P450"/>
    <property type="match status" value="1"/>
</dbReference>
<dbReference type="InterPro" id="IPR002403">
    <property type="entry name" value="Cyt_P450_E_grp-IV"/>
</dbReference>
<evidence type="ECO:0000256" key="2">
    <source>
        <dbReference type="ARBA" id="ARBA00010617"/>
    </source>
</evidence>
<keyword evidence="9" id="KW-0349">Heme</keyword>
<protein>
    <submittedName>
        <fullName evidence="11">Cytochrome P450</fullName>
    </submittedName>
</protein>
<dbReference type="PANTHER" id="PTHR46206:SF6">
    <property type="entry name" value="CYTOCHROME P450 MONOOXYGENASE AN1598-RELATED"/>
    <property type="match status" value="1"/>
</dbReference>
<evidence type="ECO:0000256" key="6">
    <source>
        <dbReference type="ARBA" id="ARBA00023002"/>
    </source>
</evidence>
<evidence type="ECO:0000256" key="9">
    <source>
        <dbReference type="PIRSR" id="PIRSR602403-1"/>
    </source>
</evidence>
<evidence type="ECO:0000259" key="10">
    <source>
        <dbReference type="Pfam" id="PF01494"/>
    </source>
</evidence>
<comment type="similarity">
    <text evidence="2">Belongs to the cytochrome P450 family.</text>
</comment>
<evidence type="ECO:0000256" key="7">
    <source>
        <dbReference type="ARBA" id="ARBA00023004"/>
    </source>
</evidence>
<dbReference type="AlphaFoldDB" id="A0A5N6U2W6"/>
<evidence type="ECO:0000256" key="8">
    <source>
        <dbReference type="ARBA" id="ARBA00023033"/>
    </source>
</evidence>
<dbReference type="Gene3D" id="3.50.50.60">
    <property type="entry name" value="FAD/NAD(P)-binding domain"/>
    <property type="match status" value="1"/>
</dbReference>
<dbReference type="InterPro" id="IPR036396">
    <property type="entry name" value="Cyt_P450_sf"/>
</dbReference>
<dbReference type="CDD" id="cd11041">
    <property type="entry name" value="CYP503A1-like"/>
    <property type="match status" value="1"/>
</dbReference>
<keyword evidence="8" id="KW-0503">Monooxygenase</keyword>
<dbReference type="GO" id="GO:0016705">
    <property type="term" value="F:oxidoreductase activity, acting on paired donors, with incorporation or reduction of molecular oxygen"/>
    <property type="evidence" value="ECO:0007669"/>
    <property type="project" value="InterPro"/>
</dbReference>
<dbReference type="Pfam" id="PF00067">
    <property type="entry name" value="p450"/>
    <property type="match status" value="1"/>
</dbReference>
<dbReference type="InterPro" id="IPR036188">
    <property type="entry name" value="FAD/NAD-bd_sf"/>
</dbReference>
<gene>
    <name evidence="11" type="ORF">BDV25DRAFT_169735</name>
</gene>
<dbReference type="InterPro" id="IPR017972">
    <property type="entry name" value="Cyt_P450_CS"/>
</dbReference>
<keyword evidence="6" id="KW-0560">Oxidoreductase</keyword>
<dbReference type="GO" id="GO:0004497">
    <property type="term" value="F:monooxygenase activity"/>
    <property type="evidence" value="ECO:0007669"/>
    <property type="project" value="UniProtKB-KW"/>
</dbReference>
<dbReference type="InterPro" id="IPR001128">
    <property type="entry name" value="Cyt_P450"/>
</dbReference>
<keyword evidence="4 9" id="KW-0479">Metal-binding</keyword>
<feature type="binding site" description="axial binding residue" evidence="9">
    <location>
        <position position="424"/>
    </location>
    <ligand>
        <name>heme</name>
        <dbReference type="ChEBI" id="CHEBI:30413"/>
    </ligand>
    <ligandPart>
        <name>Fe</name>
        <dbReference type="ChEBI" id="CHEBI:18248"/>
    </ligandPart>
</feature>
<dbReference type="SUPFAM" id="SSF48264">
    <property type="entry name" value="Cytochrome P450"/>
    <property type="match status" value="1"/>
</dbReference>
<dbReference type="OrthoDB" id="3340390at2759"/>
<dbReference type="Pfam" id="PF01494">
    <property type="entry name" value="FAD_binding_3"/>
    <property type="match status" value="1"/>
</dbReference>
<dbReference type="GO" id="GO:0019748">
    <property type="term" value="P:secondary metabolic process"/>
    <property type="evidence" value="ECO:0007669"/>
    <property type="project" value="UniProtKB-ARBA"/>
</dbReference>
<dbReference type="PROSITE" id="PS00086">
    <property type="entry name" value="CYTOCHROME_P450"/>
    <property type="match status" value="1"/>
</dbReference>
<keyword evidence="12" id="KW-1185">Reference proteome</keyword>
<organism evidence="11 12">
    <name type="scientific">Aspergillus avenaceus</name>
    <dbReference type="NCBI Taxonomy" id="36643"/>
    <lineage>
        <taxon>Eukaryota</taxon>
        <taxon>Fungi</taxon>
        <taxon>Dikarya</taxon>
        <taxon>Ascomycota</taxon>
        <taxon>Pezizomycotina</taxon>
        <taxon>Eurotiomycetes</taxon>
        <taxon>Eurotiomycetidae</taxon>
        <taxon>Eurotiales</taxon>
        <taxon>Aspergillaceae</taxon>
        <taxon>Aspergillus</taxon>
        <taxon>Aspergillus subgen. Circumdati</taxon>
    </lineage>
</organism>
<sequence>MLEELRFPYWPYVAVLAVLVIVVHRARRQHTIPTVGNADGSDLLAALKEGSQRYPHSCFQIATKDIPTVIVPLKCLSTIAYAPEEKLSLGREVYERLMGRYTKMVKSDHLAEFVRAGLMKHAGKSVALLQEEADRTVSSQIGHCADWKSLALFPTMIKLVSLHISRSFIQSPLSRNQEWIDLTLDYAISTVTIAGKMSNTHWALRPFKGPFLPEGAEMSRQFKRAAELLRPTLESRLQQGSETPNDLMQWIITNYPDHKGDLTLHTRLQLEAVQAATYNLAFQLVHFFYDLLVHPEYLQPLRDEIESVSKACDGQWTPAALTQLRKCDSFLKESQRLNPIGIVSVSRFALSPFKCPDGSTVPAGVSVSAPSMMVNLDESLWTNPTSFDGYRFEKLRTTKGNEQKFQYASTSASELNWGYGTHACPGRHYAGNQIKLMIISLLSRYEFQLEQDNEKKRTTARPPNMVDGVRIMPNPQAIVMVRLTKNNNMSIPTRCTVLVVGGGPAGSYAAAALAREGVDTVLLEADVFPRYHIGESMLPSIRHFLRFIDLDTKFDSYGFVNKNGAAFKLNSKPEAYTDFIAAGGPGSHAWNVVRSEADHIMFKHAGENGAQVFDGVKVNNIEFEQVDGMTVDPSLTELGRPVSATWSRKATGERGMITFEYLVDATGRAGLVSTKYMKNRRYNQGLKNVASWGYWSNAGSYGVGTPREGDPYFEAIEDGSGWVWLIPLHNGTTSIGVVMNQATATAKKRETGSTTKDLYLDTIKNTPGIWQLLDKAELQSDLKSASDWSYNASSYASPYLRIVGDAGCFIDPFFSSGVHLALASGLSAALTIRAAQRGDCDEQAAVSWHSKKVAEGYTRFLLVVMSALKQISDREKPVLTDWDEDSFNRAFDFFRPIIQGTADVDKSLTQAEIAQTIDFCVQAFQTASSEEQDAVMAKVAAINSQNGSENAMKELESKLSADERRTLTTIQARQIIRSEDTMNIENFTIDVIDGMVPRLERSSLGLARFVPKAQASSEDGLRASLGLPEKQNSIFSY</sequence>
<keyword evidence="5" id="KW-0274">FAD</keyword>
<dbReference type="GO" id="GO:0071949">
    <property type="term" value="F:FAD binding"/>
    <property type="evidence" value="ECO:0007669"/>
    <property type="project" value="InterPro"/>
</dbReference>
<name>A0A5N6U2W6_ASPAV</name>
<feature type="domain" description="FAD-binding" evidence="10">
    <location>
        <begin position="495"/>
        <end position="845"/>
    </location>
</feature>